<comment type="similarity">
    <text evidence="1">Belongs to the ADP-ribosylglycohydrolase family.</text>
</comment>
<keyword evidence="3" id="KW-0460">Magnesium</keyword>
<dbReference type="InterPro" id="IPR050792">
    <property type="entry name" value="ADP-ribosylglycohydrolase"/>
</dbReference>
<dbReference type="PANTHER" id="PTHR16222:SF24">
    <property type="entry name" value="ADP-RIBOSYLHYDROLASE ARH3"/>
    <property type="match status" value="1"/>
</dbReference>
<organism evidence="4 5">
    <name type="scientific">Micromonospora pisi</name>
    <dbReference type="NCBI Taxonomy" id="589240"/>
    <lineage>
        <taxon>Bacteria</taxon>
        <taxon>Bacillati</taxon>
        <taxon>Actinomycetota</taxon>
        <taxon>Actinomycetes</taxon>
        <taxon>Micromonosporales</taxon>
        <taxon>Micromonosporaceae</taxon>
        <taxon>Micromonospora</taxon>
    </lineage>
</organism>
<dbReference type="SUPFAM" id="SSF101478">
    <property type="entry name" value="ADP-ribosylglycohydrolase"/>
    <property type="match status" value="1"/>
</dbReference>
<sequence>MTTTTTPAAAARAVAALTGLAIGDALGMPTQSLPRERIKERYGRLTGFEPGPADQPIAPGMSAGSVTDDTEQAVLLGRLLLDGGGRIDGHRLAAELLSWEDEMRRRGSLDLLGPSTRAAVAAVAAGRPIEEAGRYGTTNGAAMRITPVGIAVPPNNLDRLVDRVVEASWVTHNTGVALAGAAAVAAAVSTALDGADLTTATATAVRAAELATTRGHWIAAADIGARIDWATRLVAGQPPEQAAELIYRLVGTSVATQESVPAAFAVLAVHPDDPWRAVLLAASLGGDCDTIAAIVGAIAGAAHGADAWPSAALHTIDAVNHLPLHELAINLLALRQDADPGQRTDAGDRRGKAGQ</sequence>
<dbReference type="GO" id="GO:0016787">
    <property type="term" value="F:hydrolase activity"/>
    <property type="evidence" value="ECO:0007669"/>
    <property type="project" value="UniProtKB-KW"/>
</dbReference>
<gene>
    <name evidence="4" type="ORF">BDK92_4814</name>
</gene>
<evidence type="ECO:0000256" key="3">
    <source>
        <dbReference type="PIRSR" id="PIRSR605502-1"/>
    </source>
</evidence>
<dbReference type="OrthoDB" id="2822542at2"/>
<feature type="binding site" evidence="3">
    <location>
        <position position="67"/>
    </location>
    <ligand>
        <name>Mg(2+)</name>
        <dbReference type="ChEBI" id="CHEBI:18420"/>
        <label>1</label>
    </ligand>
</feature>
<feature type="binding site" evidence="3">
    <location>
        <position position="68"/>
    </location>
    <ligand>
        <name>Mg(2+)</name>
        <dbReference type="ChEBI" id="CHEBI:18420"/>
        <label>1</label>
    </ligand>
</feature>
<comment type="cofactor">
    <cofactor evidence="3">
        <name>Mg(2+)</name>
        <dbReference type="ChEBI" id="CHEBI:18420"/>
    </cofactor>
    <text evidence="3">Binds 2 magnesium ions per subunit.</text>
</comment>
<dbReference type="InterPro" id="IPR036705">
    <property type="entry name" value="Ribosyl_crysJ1_sf"/>
</dbReference>
<evidence type="ECO:0000313" key="5">
    <source>
        <dbReference type="Proteomes" id="UP000277671"/>
    </source>
</evidence>
<name>A0A495JNM9_9ACTN</name>
<proteinExistence type="inferred from homology"/>
<keyword evidence="3" id="KW-0479">Metal-binding</keyword>
<evidence type="ECO:0000256" key="1">
    <source>
        <dbReference type="ARBA" id="ARBA00010702"/>
    </source>
</evidence>
<keyword evidence="5" id="KW-1185">Reference proteome</keyword>
<feature type="binding site" evidence="3">
    <location>
        <position position="289"/>
    </location>
    <ligand>
        <name>Mg(2+)</name>
        <dbReference type="ChEBI" id="CHEBI:18420"/>
        <label>1</label>
    </ligand>
</feature>
<dbReference type="InterPro" id="IPR005502">
    <property type="entry name" value="Ribosyl_crysJ1"/>
</dbReference>
<feature type="binding site" evidence="3">
    <location>
        <position position="290"/>
    </location>
    <ligand>
        <name>Mg(2+)</name>
        <dbReference type="ChEBI" id="CHEBI:18420"/>
        <label>1</label>
    </ligand>
</feature>
<keyword evidence="2 4" id="KW-0378">Hydrolase</keyword>
<reference evidence="4 5" key="1">
    <citation type="submission" date="2018-10" db="EMBL/GenBank/DDBJ databases">
        <title>Sequencing the genomes of 1000 actinobacteria strains.</title>
        <authorList>
            <person name="Klenk H.-P."/>
        </authorList>
    </citation>
    <scope>NUCLEOTIDE SEQUENCE [LARGE SCALE GENOMIC DNA]</scope>
    <source>
        <strain evidence="4 5">DSM 45175</strain>
    </source>
</reference>
<dbReference type="AlphaFoldDB" id="A0A495JNM9"/>
<feature type="binding site" evidence="3">
    <location>
        <position position="69"/>
    </location>
    <ligand>
        <name>Mg(2+)</name>
        <dbReference type="ChEBI" id="CHEBI:18420"/>
        <label>1</label>
    </ligand>
</feature>
<feature type="binding site" evidence="3">
    <location>
        <position position="287"/>
    </location>
    <ligand>
        <name>Mg(2+)</name>
        <dbReference type="ChEBI" id="CHEBI:18420"/>
        <label>1</label>
    </ligand>
</feature>
<accession>A0A495JNM9</accession>
<dbReference type="Gene3D" id="1.10.4080.10">
    <property type="entry name" value="ADP-ribosylation/Crystallin J1"/>
    <property type="match status" value="1"/>
</dbReference>
<evidence type="ECO:0000313" key="4">
    <source>
        <dbReference type="EMBL" id="RKR90441.1"/>
    </source>
</evidence>
<dbReference type="Pfam" id="PF03747">
    <property type="entry name" value="ADP_ribosyl_GH"/>
    <property type="match status" value="1"/>
</dbReference>
<dbReference type="EMBL" id="RBKT01000001">
    <property type="protein sequence ID" value="RKR90441.1"/>
    <property type="molecule type" value="Genomic_DNA"/>
</dbReference>
<evidence type="ECO:0000256" key="2">
    <source>
        <dbReference type="ARBA" id="ARBA00022801"/>
    </source>
</evidence>
<dbReference type="GO" id="GO:0046872">
    <property type="term" value="F:metal ion binding"/>
    <property type="evidence" value="ECO:0007669"/>
    <property type="project" value="UniProtKB-KW"/>
</dbReference>
<dbReference type="RefSeq" id="WP_121158709.1">
    <property type="nucleotide sequence ID" value="NZ_RBKT01000001.1"/>
</dbReference>
<dbReference type="Proteomes" id="UP000277671">
    <property type="component" value="Unassembled WGS sequence"/>
</dbReference>
<protein>
    <submittedName>
        <fullName evidence="4">ADP-ribosylglycohydrolase</fullName>
    </submittedName>
</protein>
<comment type="caution">
    <text evidence="4">The sequence shown here is derived from an EMBL/GenBank/DDBJ whole genome shotgun (WGS) entry which is preliminary data.</text>
</comment>
<dbReference type="PANTHER" id="PTHR16222">
    <property type="entry name" value="ADP-RIBOSYLGLYCOHYDROLASE"/>
    <property type="match status" value="1"/>
</dbReference>